<dbReference type="AlphaFoldDB" id="A0A4Q1K243"/>
<dbReference type="Proteomes" id="UP000290283">
    <property type="component" value="Unassembled WGS sequence"/>
</dbReference>
<accession>A0A4Q1K243</accession>
<evidence type="ECO:0000313" key="1">
    <source>
        <dbReference type="EMBL" id="RXR19060.1"/>
    </source>
</evidence>
<dbReference type="OrthoDB" id="1376522at2"/>
<organism evidence="1 2">
    <name type="scientific">Flavobacterium amnicola</name>
    <dbReference type="NCBI Taxonomy" id="2506422"/>
    <lineage>
        <taxon>Bacteria</taxon>
        <taxon>Pseudomonadati</taxon>
        <taxon>Bacteroidota</taxon>
        <taxon>Flavobacteriia</taxon>
        <taxon>Flavobacteriales</taxon>
        <taxon>Flavobacteriaceae</taxon>
        <taxon>Flavobacterium</taxon>
    </lineage>
</organism>
<gene>
    <name evidence="1" type="ORF">EQG63_06335</name>
</gene>
<dbReference type="RefSeq" id="WP_129435518.1">
    <property type="nucleotide sequence ID" value="NZ_SBKO01000002.1"/>
</dbReference>
<sequence length="96" mass="10847">MATYTMLGMYTYEKISSDDFKICFEIPDNCNYVLNQASGKYTIEIHLNGGEKSPSTNFDQHSESVSLINGEIDLTFEQYPHNSPMINKPKAILTDS</sequence>
<name>A0A4Q1K243_9FLAO</name>
<evidence type="ECO:0000313" key="2">
    <source>
        <dbReference type="Proteomes" id="UP000290283"/>
    </source>
</evidence>
<dbReference type="EMBL" id="SBKO01000002">
    <property type="protein sequence ID" value="RXR19060.1"/>
    <property type="molecule type" value="Genomic_DNA"/>
</dbReference>
<protein>
    <submittedName>
        <fullName evidence="1">Uncharacterized protein</fullName>
    </submittedName>
</protein>
<keyword evidence="2" id="KW-1185">Reference proteome</keyword>
<comment type="caution">
    <text evidence="1">The sequence shown here is derived from an EMBL/GenBank/DDBJ whole genome shotgun (WGS) entry which is preliminary data.</text>
</comment>
<reference evidence="2" key="1">
    <citation type="submission" date="2019-01" db="EMBL/GenBank/DDBJ databases">
        <title>Cytophagaceae bacterium strain CAR-16.</title>
        <authorList>
            <person name="Chen W.-M."/>
        </authorList>
    </citation>
    <scope>NUCLEOTIDE SEQUENCE [LARGE SCALE GENOMIC DNA]</scope>
    <source>
        <strain evidence="2">LLJ-11</strain>
    </source>
</reference>
<proteinExistence type="predicted"/>